<dbReference type="GO" id="GO:0005737">
    <property type="term" value="C:cytoplasm"/>
    <property type="evidence" value="ECO:0007669"/>
    <property type="project" value="TreeGrafter"/>
</dbReference>
<organism evidence="5 6">
    <name type="scientific">Denticeps clupeoides</name>
    <name type="common">denticle herring</name>
    <dbReference type="NCBI Taxonomy" id="299321"/>
    <lineage>
        <taxon>Eukaryota</taxon>
        <taxon>Metazoa</taxon>
        <taxon>Chordata</taxon>
        <taxon>Craniata</taxon>
        <taxon>Vertebrata</taxon>
        <taxon>Euteleostomi</taxon>
        <taxon>Actinopterygii</taxon>
        <taxon>Neopterygii</taxon>
        <taxon>Teleostei</taxon>
        <taxon>Clupei</taxon>
        <taxon>Clupeiformes</taxon>
        <taxon>Denticipitoidei</taxon>
        <taxon>Denticipitidae</taxon>
        <taxon>Denticeps</taxon>
    </lineage>
</organism>
<feature type="coiled-coil region" evidence="3">
    <location>
        <begin position="76"/>
        <end position="110"/>
    </location>
</feature>
<dbReference type="SUPFAM" id="SSF64593">
    <property type="entry name" value="Intermediate filament protein, coiled coil region"/>
    <property type="match status" value="1"/>
</dbReference>
<dbReference type="Gene3D" id="1.20.5.170">
    <property type="match status" value="1"/>
</dbReference>
<sequence>MAIRVSSYRRLFDEQQQEEQGWSGASAASSLRCGAQLLSAARGGALICPWPEPDFETARALNKEGKIRFAKERSFIAALNDRLAILIDVARRLEEENESLEVKIVELKERQRADGRDTTSATRVPGDYSLDRVVERLRKEKEQIECDTEGLRKDLARLQVQYEQVVEQKTLIQLEREDVAMEVDAITAECLALREQVAIYEDQLGNMEQQHDLDVDGLTEPTDGAVGDGHVVALDFPGFDITASIMAIEEHYSQLAEKLQFDCRTGTAVAADGEAKEGGAATPAAARAKDVSKVTDVGALKSLIADLEDELVELEVHEEELEAAIEAKKAAHLAEVAELESCVAELQDSQAELEAQMREQCEDYEELLSQKMALDIEIAAYRGLVVKEEERLCYL</sequence>
<protein>
    <recommendedName>
        <fullName evidence="4">IF rod domain-containing protein</fullName>
    </recommendedName>
</protein>
<evidence type="ECO:0000256" key="2">
    <source>
        <dbReference type="ARBA" id="ARBA00023054"/>
    </source>
</evidence>
<dbReference type="InterPro" id="IPR039008">
    <property type="entry name" value="IF_rod_dom"/>
</dbReference>
<dbReference type="InterPro" id="IPR050405">
    <property type="entry name" value="Intermediate_filament"/>
</dbReference>
<reference evidence="5" key="2">
    <citation type="submission" date="2025-08" db="UniProtKB">
        <authorList>
            <consortium name="Ensembl"/>
        </authorList>
    </citation>
    <scope>IDENTIFICATION</scope>
</reference>
<dbReference type="GeneTree" id="ENSGT00940000164536"/>
<gene>
    <name evidence="5" type="primary">vimr2</name>
</gene>
<feature type="coiled-coil region" evidence="3">
    <location>
        <begin position="297"/>
        <end position="370"/>
    </location>
</feature>
<dbReference type="PANTHER" id="PTHR45652:SF7">
    <property type="entry name" value="VIMENTIN-LIKE"/>
    <property type="match status" value="1"/>
</dbReference>
<evidence type="ECO:0000313" key="5">
    <source>
        <dbReference type="Ensembl" id="ENSDCDP00010026002.1"/>
    </source>
</evidence>
<evidence type="ECO:0000313" key="6">
    <source>
        <dbReference type="Proteomes" id="UP000694580"/>
    </source>
</evidence>
<feature type="domain" description="IF rod" evidence="4">
    <location>
        <begin position="71"/>
        <end position="391"/>
    </location>
</feature>
<dbReference type="GO" id="GO:0005200">
    <property type="term" value="F:structural constituent of cytoskeleton"/>
    <property type="evidence" value="ECO:0007669"/>
    <property type="project" value="TreeGrafter"/>
</dbReference>
<evidence type="ECO:0000256" key="3">
    <source>
        <dbReference type="SAM" id="Coils"/>
    </source>
</evidence>
<dbReference type="GeneID" id="114768200"/>
<dbReference type="SMART" id="SM01391">
    <property type="entry name" value="Filament"/>
    <property type="match status" value="1"/>
</dbReference>
<dbReference type="Pfam" id="PF00038">
    <property type="entry name" value="Filament"/>
    <property type="match status" value="1"/>
</dbReference>
<keyword evidence="6" id="KW-1185">Reference proteome</keyword>
<dbReference type="AlphaFoldDB" id="A0AAY4BZD8"/>
<dbReference type="Ensembl" id="ENSDCDT00010032125.1">
    <property type="protein sequence ID" value="ENSDCDP00010026002.1"/>
    <property type="gene ID" value="ENSDCDG00010016422.1"/>
</dbReference>
<dbReference type="PANTHER" id="PTHR45652">
    <property type="entry name" value="GLIAL FIBRILLARY ACIDIC PROTEIN"/>
    <property type="match status" value="1"/>
</dbReference>
<evidence type="ECO:0000256" key="1">
    <source>
        <dbReference type="ARBA" id="ARBA00022754"/>
    </source>
</evidence>
<reference evidence="5" key="3">
    <citation type="submission" date="2025-09" db="UniProtKB">
        <authorList>
            <consortium name="Ensembl"/>
        </authorList>
    </citation>
    <scope>IDENTIFICATION</scope>
</reference>
<dbReference type="GO" id="GO:0005882">
    <property type="term" value="C:intermediate filament"/>
    <property type="evidence" value="ECO:0007669"/>
    <property type="project" value="UniProtKB-KW"/>
</dbReference>
<dbReference type="RefSeq" id="XP_028816197.1">
    <property type="nucleotide sequence ID" value="XM_028960364.1"/>
</dbReference>
<accession>A0AAY4BZD8</accession>
<dbReference type="Proteomes" id="UP000694580">
    <property type="component" value="Chromosome 18"/>
</dbReference>
<name>A0AAY4BZD8_9TELE</name>
<evidence type="ECO:0000259" key="4">
    <source>
        <dbReference type="SMART" id="SM01391"/>
    </source>
</evidence>
<keyword evidence="2 3" id="KW-0175">Coiled coil</keyword>
<proteinExistence type="predicted"/>
<reference evidence="5 6" key="1">
    <citation type="submission" date="2020-06" db="EMBL/GenBank/DDBJ databases">
        <authorList>
            <consortium name="Wellcome Sanger Institute Data Sharing"/>
        </authorList>
    </citation>
    <scope>NUCLEOTIDE SEQUENCE [LARGE SCALE GENOMIC DNA]</scope>
</reference>
<keyword evidence="1" id="KW-0403">Intermediate filament</keyword>
<feature type="coiled-coil region" evidence="3">
    <location>
        <begin position="134"/>
        <end position="210"/>
    </location>
</feature>
<dbReference type="GO" id="GO:0045109">
    <property type="term" value="P:intermediate filament organization"/>
    <property type="evidence" value="ECO:0007669"/>
    <property type="project" value="TreeGrafter"/>
</dbReference>